<dbReference type="SMART" id="SM00228">
    <property type="entry name" value="PDZ"/>
    <property type="match status" value="1"/>
</dbReference>
<evidence type="ECO:0000256" key="7">
    <source>
        <dbReference type="SAM" id="MobiDB-lite"/>
    </source>
</evidence>
<evidence type="ECO:0000259" key="9">
    <source>
        <dbReference type="PROSITE" id="PS50199"/>
    </source>
</evidence>
<sequence length="619" mass="68146">MDRAALLKHASLHKGLTNYAGQNNCFLNVIIQSLWHLDSFRVLISTSDHVHGLGEACLLCELKEIFAFYEFSDEDALAPDNVRIALDVLYRERFQVGRMADATETLDTILAFMHADQCRSGDLATSMQIKDTTCEPRCIAHALFEADMFDVHHCASCGATSDPDMWKDTLYRVYFAELYKYVGDETSYFTSRKADAPSFASVLKALLNDGPGKSCPDADATGCKGHCRVERWLLKLPIVFAISIVWPSNSVGGRELKAFANVIPHALDLSHVFELGGDAAEAPKEDAQYVFRGMVCYYGQHYVSFFRSQSGDRAWYLFDDKTVRTVGTWHDVRQRIERGCYQPTILFWEKETLKYEELESLAEVVHHRKSSVDVDVRSPPSSPATRPTLPATAFSTRIEDLVDLAPHLPTLETIDALDALDIALDISRPSSPNRIPPMSPSQSTSTSSSSPFKTPTTLPMLQASSPAVVASVPATAPPSLSLSPKKQRHFVVFQGAEANAKSGRTRIRVQLTATDGGLGLVLAKKDSEVYVSALEKNAAGEALPAEACGAIALRDRLLRLNDADVHVKTLYQIMEELITTSEPVTLEFERRVPWLCGACTLINATTATTCGACDLPRAS</sequence>
<dbReference type="CDD" id="cd00136">
    <property type="entry name" value="PDZ_canonical"/>
    <property type="match status" value="1"/>
</dbReference>
<dbReference type="GO" id="GO:0008270">
    <property type="term" value="F:zinc ion binding"/>
    <property type="evidence" value="ECO:0007669"/>
    <property type="project" value="UniProtKB-KW"/>
</dbReference>
<dbReference type="InterPro" id="IPR038765">
    <property type="entry name" value="Papain-like_cys_pep_sf"/>
</dbReference>
<dbReference type="CDD" id="cd02257">
    <property type="entry name" value="Peptidase_C19"/>
    <property type="match status" value="1"/>
</dbReference>
<dbReference type="PANTHER" id="PTHR22975:SF9">
    <property type="entry name" value="ECHINUS SPLICE FORM 3"/>
    <property type="match status" value="1"/>
</dbReference>
<evidence type="ECO:0000256" key="2">
    <source>
        <dbReference type="ARBA" id="ARBA00022771"/>
    </source>
</evidence>
<evidence type="ECO:0000256" key="1">
    <source>
        <dbReference type="ARBA" id="ARBA00022723"/>
    </source>
</evidence>
<dbReference type="InterPro" id="IPR001876">
    <property type="entry name" value="Znf_RanBP2"/>
</dbReference>
<dbReference type="InterPro" id="IPR036443">
    <property type="entry name" value="Znf_RanBP2_sf"/>
</dbReference>
<dbReference type="InterPro" id="IPR028889">
    <property type="entry name" value="USP"/>
</dbReference>
<keyword evidence="3" id="KW-0833">Ubl conjugation pathway</keyword>
<dbReference type="OMA" id="AKMERSV"/>
<keyword evidence="5" id="KW-0862">Zinc</keyword>
<evidence type="ECO:0000259" key="8">
    <source>
        <dbReference type="PROSITE" id="PS50106"/>
    </source>
</evidence>
<evidence type="ECO:0000256" key="5">
    <source>
        <dbReference type="ARBA" id="ARBA00022833"/>
    </source>
</evidence>
<dbReference type="GeneID" id="19951983"/>
<dbReference type="Gene3D" id="3.90.70.10">
    <property type="entry name" value="Cysteine proteinases"/>
    <property type="match status" value="1"/>
</dbReference>
<dbReference type="PROSITE" id="PS01358">
    <property type="entry name" value="ZF_RANBP2_1"/>
    <property type="match status" value="1"/>
</dbReference>
<feature type="region of interest" description="Disordered" evidence="7">
    <location>
        <begin position="428"/>
        <end position="459"/>
    </location>
</feature>
<dbReference type="VEuPathDB" id="FungiDB:SDRG_11256"/>
<dbReference type="GO" id="GO:0016579">
    <property type="term" value="P:protein deubiquitination"/>
    <property type="evidence" value="ECO:0007669"/>
    <property type="project" value="InterPro"/>
</dbReference>
<evidence type="ECO:0000256" key="6">
    <source>
        <dbReference type="PROSITE-ProRule" id="PRU00322"/>
    </source>
</evidence>
<dbReference type="OrthoDB" id="205782at2759"/>
<dbReference type="InParanoid" id="T0QC04"/>
<dbReference type="PROSITE" id="PS50106">
    <property type="entry name" value="PDZ"/>
    <property type="match status" value="1"/>
</dbReference>
<dbReference type="PROSITE" id="PS50235">
    <property type="entry name" value="USP_3"/>
    <property type="match status" value="1"/>
</dbReference>
<dbReference type="SUPFAM" id="SSF90209">
    <property type="entry name" value="Ran binding protein zinc finger-like"/>
    <property type="match status" value="1"/>
</dbReference>
<dbReference type="PANTHER" id="PTHR22975">
    <property type="entry name" value="UBIQUITIN SPECIFIC PROTEINASE"/>
    <property type="match status" value="1"/>
</dbReference>
<dbReference type="SUPFAM" id="SSF54001">
    <property type="entry name" value="Cysteine proteinases"/>
    <property type="match status" value="1"/>
</dbReference>
<dbReference type="SUPFAM" id="SSF50156">
    <property type="entry name" value="PDZ domain-like"/>
    <property type="match status" value="1"/>
</dbReference>
<dbReference type="InterPro" id="IPR052398">
    <property type="entry name" value="Ubiquitin_hydrolase_53/54"/>
</dbReference>
<gene>
    <name evidence="11" type="ORF">SDRG_11256</name>
</gene>
<dbReference type="InterPro" id="IPR001478">
    <property type="entry name" value="PDZ"/>
</dbReference>
<dbReference type="Proteomes" id="UP000030762">
    <property type="component" value="Unassembled WGS sequence"/>
</dbReference>
<reference evidence="11 12" key="1">
    <citation type="submission" date="2012-04" db="EMBL/GenBank/DDBJ databases">
        <title>The Genome Sequence of Saprolegnia declina VS20.</title>
        <authorList>
            <consortium name="The Broad Institute Genome Sequencing Platform"/>
            <person name="Russ C."/>
            <person name="Nusbaum C."/>
            <person name="Tyler B."/>
            <person name="van West P."/>
            <person name="Dieguez-Uribeondo J."/>
            <person name="de Bruijn I."/>
            <person name="Tripathy S."/>
            <person name="Jiang R."/>
            <person name="Young S.K."/>
            <person name="Zeng Q."/>
            <person name="Gargeya S."/>
            <person name="Fitzgerald M."/>
            <person name="Haas B."/>
            <person name="Abouelleil A."/>
            <person name="Alvarado L."/>
            <person name="Arachchi H.M."/>
            <person name="Berlin A."/>
            <person name="Chapman S.B."/>
            <person name="Goldberg J."/>
            <person name="Griggs A."/>
            <person name="Gujja S."/>
            <person name="Hansen M."/>
            <person name="Howarth C."/>
            <person name="Imamovic A."/>
            <person name="Larimer J."/>
            <person name="McCowen C."/>
            <person name="Montmayeur A."/>
            <person name="Murphy C."/>
            <person name="Neiman D."/>
            <person name="Pearson M."/>
            <person name="Priest M."/>
            <person name="Roberts A."/>
            <person name="Saif S."/>
            <person name="Shea T."/>
            <person name="Sisk P."/>
            <person name="Sykes S."/>
            <person name="Wortman J."/>
            <person name="Nusbaum C."/>
            <person name="Birren B."/>
        </authorList>
    </citation>
    <scope>NUCLEOTIDE SEQUENCE [LARGE SCALE GENOMIC DNA]</scope>
    <source>
        <strain evidence="11 12">VS20</strain>
    </source>
</reference>
<dbReference type="GO" id="GO:0004843">
    <property type="term" value="F:cysteine-type deubiquitinase activity"/>
    <property type="evidence" value="ECO:0007669"/>
    <property type="project" value="InterPro"/>
</dbReference>
<protein>
    <recommendedName>
        <fullName evidence="13">USP domain-containing protein</fullName>
    </recommendedName>
</protein>
<dbReference type="eggNOG" id="KOG1887">
    <property type="taxonomic scope" value="Eukaryota"/>
</dbReference>
<feature type="domain" description="PDZ" evidence="8">
    <location>
        <begin position="508"/>
        <end position="592"/>
    </location>
</feature>
<dbReference type="InterPro" id="IPR036034">
    <property type="entry name" value="PDZ_sf"/>
</dbReference>
<keyword evidence="4" id="KW-0378">Hydrolase</keyword>
<keyword evidence="12" id="KW-1185">Reference proteome</keyword>
<dbReference type="PROSITE" id="PS50199">
    <property type="entry name" value="ZF_RANBP2_2"/>
    <property type="match status" value="1"/>
</dbReference>
<feature type="domain" description="RanBP2-type" evidence="9">
    <location>
        <begin position="590"/>
        <end position="619"/>
    </location>
</feature>
<keyword evidence="2 6" id="KW-0863">Zinc-finger</keyword>
<evidence type="ECO:0000313" key="12">
    <source>
        <dbReference type="Proteomes" id="UP000030762"/>
    </source>
</evidence>
<dbReference type="InterPro" id="IPR001394">
    <property type="entry name" value="Peptidase_C19_UCH"/>
</dbReference>
<evidence type="ECO:0008006" key="13">
    <source>
        <dbReference type="Google" id="ProtNLM"/>
    </source>
</evidence>
<dbReference type="Gene3D" id="2.30.42.10">
    <property type="match status" value="1"/>
</dbReference>
<dbReference type="RefSeq" id="XP_008615509.1">
    <property type="nucleotide sequence ID" value="XM_008617287.1"/>
</dbReference>
<feature type="compositionally biased region" description="Low complexity" evidence="7">
    <location>
        <begin position="440"/>
        <end position="459"/>
    </location>
</feature>
<feature type="domain" description="USP" evidence="10">
    <location>
        <begin position="14"/>
        <end position="351"/>
    </location>
</feature>
<evidence type="ECO:0000313" key="11">
    <source>
        <dbReference type="EMBL" id="EQC31070.1"/>
    </source>
</evidence>
<dbReference type="Pfam" id="PF00443">
    <property type="entry name" value="UCH"/>
    <property type="match status" value="1"/>
</dbReference>
<dbReference type="EMBL" id="JH767171">
    <property type="protein sequence ID" value="EQC31070.1"/>
    <property type="molecule type" value="Genomic_DNA"/>
</dbReference>
<name>T0QC04_SAPDV</name>
<accession>T0QC04</accession>
<keyword evidence="1" id="KW-0479">Metal-binding</keyword>
<evidence type="ECO:0000256" key="4">
    <source>
        <dbReference type="ARBA" id="ARBA00022801"/>
    </source>
</evidence>
<proteinExistence type="predicted"/>
<evidence type="ECO:0000259" key="10">
    <source>
        <dbReference type="PROSITE" id="PS50235"/>
    </source>
</evidence>
<dbReference type="AlphaFoldDB" id="T0QC04"/>
<organism evidence="11 12">
    <name type="scientific">Saprolegnia diclina (strain VS20)</name>
    <dbReference type="NCBI Taxonomy" id="1156394"/>
    <lineage>
        <taxon>Eukaryota</taxon>
        <taxon>Sar</taxon>
        <taxon>Stramenopiles</taxon>
        <taxon>Oomycota</taxon>
        <taxon>Saprolegniomycetes</taxon>
        <taxon>Saprolegniales</taxon>
        <taxon>Saprolegniaceae</taxon>
        <taxon>Saprolegnia</taxon>
    </lineage>
</organism>
<evidence type="ECO:0000256" key="3">
    <source>
        <dbReference type="ARBA" id="ARBA00022786"/>
    </source>
</evidence>